<dbReference type="InterPro" id="IPR008628">
    <property type="entry name" value="GPP34-like"/>
</dbReference>
<accession>A0ABT9VBP2</accession>
<reference evidence="5 6" key="1">
    <citation type="submission" date="2023-07" db="EMBL/GenBank/DDBJ databases">
        <title>Genomic Encyclopedia of Type Strains, Phase IV (KMG-IV): sequencing the most valuable type-strain genomes for metagenomic binning, comparative biology and taxonomic classification.</title>
        <authorList>
            <person name="Goeker M."/>
        </authorList>
    </citation>
    <scope>NUCLEOTIDE SEQUENCE [LARGE SCALE GENOMIC DNA]</scope>
    <source>
        <strain evidence="5 6">DSM 16460</strain>
    </source>
</reference>
<evidence type="ECO:0000256" key="4">
    <source>
        <dbReference type="ARBA" id="ARBA00023136"/>
    </source>
</evidence>
<evidence type="ECO:0000313" key="6">
    <source>
        <dbReference type="Proteomes" id="UP001224359"/>
    </source>
</evidence>
<gene>
    <name evidence="5" type="ORF">J2S77_000279</name>
</gene>
<dbReference type="PANTHER" id="PTHR12704:SF2">
    <property type="entry name" value="GOLGI PHOSPHOPROTEIN 3 HOMOLOG SAURON"/>
    <property type="match status" value="1"/>
</dbReference>
<keyword evidence="6" id="KW-1185">Reference proteome</keyword>
<dbReference type="PANTHER" id="PTHR12704">
    <property type="entry name" value="TRANS-GOLGI PROTEIN GMX33"/>
    <property type="match status" value="1"/>
</dbReference>
<dbReference type="InterPro" id="IPR038261">
    <property type="entry name" value="GPP34-like_sf"/>
</dbReference>
<keyword evidence="2" id="KW-0333">Golgi apparatus</keyword>
<evidence type="ECO:0000256" key="3">
    <source>
        <dbReference type="ARBA" id="ARBA00023121"/>
    </source>
</evidence>
<evidence type="ECO:0008006" key="7">
    <source>
        <dbReference type="Google" id="ProtNLM"/>
    </source>
</evidence>
<dbReference type="RefSeq" id="WP_306973946.1">
    <property type="nucleotide sequence ID" value="NZ_JAUSTQ010000001.1"/>
</dbReference>
<keyword evidence="4" id="KW-0472">Membrane</keyword>
<dbReference type="EMBL" id="JAUSTQ010000001">
    <property type="protein sequence ID" value="MDQ0158329.1"/>
    <property type="molecule type" value="Genomic_DNA"/>
</dbReference>
<dbReference type="Gene3D" id="1.10.3630.10">
    <property type="entry name" value="yeast vps74-n-term truncation variant domain like"/>
    <property type="match status" value="1"/>
</dbReference>
<keyword evidence="3" id="KW-0446">Lipid-binding</keyword>
<evidence type="ECO:0000256" key="1">
    <source>
        <dbReference type="ARBA" id="ARBA00004255"/>
    </source>
</evidence>
<dbReference type="Pfam" id="PF05719">
    <property type="entry name" value="GPP34"/>
    <property type="match status" value="1"/>
</dbReference>
<comment type="subcellular location">
    <subcellularLocation>
        <location evidence="1">Golgi apparatus membrane</location>
        <topology evidence="1">Peripheral membrane protein</topology>
        <orientation evidence="1">Cytoplasmic side</orientation>
    </subcellularLocation>
</comment>
<evidence type="ECO:0000313" key="5">
    <source>
        <dbReference type="EMBL" id="MDQ0158329.1"/>
    </source>
</evidence>
<dbReference type="Proteomes" id="UP001224359">
    <property type="component" value="Unassembled WGS sequence"/>
</dbReference>
<proteinExistence type="predicted"/>
<sequence length="223" mass="25064">MLLPERLLLLGTRREKGTIPMSVANRMAYGLAGATLMELAFREKLDISKKQLRVVDSEPTGISYLDDTLIEINRSKKPRKAKYWVQKLGRKRLQLQVYERLAEEGVVRDETQQFLGIFPIRRYPVEQSVVLDELMSEVREATFTDNLEQLEDSRIVSLLGLISVCELRKFLFNSDKQKEAKKRLKAVMESDVLARSVSEAVQAVETAVMAAVAGAAVASSSSS</sequence>
<protein>
    <recommendedName>
        <fullName evidence="7">GPP34 family phosphoprotein</fullName>
    </recommendedName>
</protein>
<comment type="caution">
    <text evidence="5">The sequence shown here is derived from an EMBL/GenBank/DDBJ whole genome shotgun (WGS) entry which is preliminary data.</text>
</comment>
<evidence type="ECO:0000256" key="2">
    <source>
        <dbReference type="ARBA" id="ARBA00023034"/>
    </source>
</evidence>
<name>A0ABT9VBP2_9BACI</name>
<organism evidence="5 6">
    <name type="scientific">Alkalibacillus salilacus</name>
    <dbReference type="NCBI Taxonomy" id="284582"/>
    <lineage>
        <taxon>Bacteria</taxon>
        <taxon>Bacillati</taxon>
        <taxon>Bacillota</taxon>
        <taxon>Bacilli</taxon>
        <taxon>Bacillales</taxon>
        <taxon>Bacillaceae</taxon>
        <taxon>Alkalibacillus</taxon>
    </lineage>
</organism>